<gene>
    <name evidence="1" type="ORF">NDU88_012335</name>
</gene>
<keyword evidence="2" id="KW-1185">Reference proteome</keyword>
<evidence type="ECO:0000313" key="1">
    <source>
        <dbReference type="EMBL" id="KAJ1146053.1"/>
    </source>
</evidence>
<dbReference type="AlphaFoldDB" id="A0AAV7R5J0"/>
<accession>A0AAV7R5J0</accession>
<dbReference type="EMBL" id="JANPWB010000010">
    <property type="protein sequence ID" value="KAJ1146053.1"/>
    <property type="molecule type" value="Genomic_DNA"/>
</dbReference>
<organism evidence="1 2">
    <name type="scientific">Pleurodeles waltl</name>
    <name type="common">Iberian ribbed newt</name>
    <dbReference type="NCBI Taxonomy" id="8319"/>
    <lineage>
        <taxon>Eukaryota</taxon>
        <taxon>Metazoa</taxon>
        <taxon>Chordata</taxon>
        <taxon>Craniata</taxon>
        <taxon>Vertebrata</taxon>
        <taxon>Euteleostomi</taxon>
        <taxon>Amphibia</taxon>
        <taxon>Batrachia</taxon>
        <taxon>Caudata</taxon>
        <taxon>Salamandroidea</taxon>
        <taxon>Salamandridae</taxon>
        <taxon>Pleurodelinae</taxon>
        <taxon>Pleurodeles</taxon>
    </lineage>
</organism>
<reference evidence="1" key="1">
    <citation type="journal article" date="2022" name="bioRxiv">
        <title>Sequencing and chromosome-scale assembly of the giantPleurodeles waltlgenome.</title>
        <authorList>
            <person name="Brown T."/>
            <person name="Elewa A."/>
            <person name="Iarovenko S."/>
            <person name="Subramanian E."/>
            <person name="Araus A.J."/>
            <person name="Petzold A."/>
            <person name="Susuki M."/>
            <person name="Suzuki K.-i.T."/>
            <person name="Hayashi T."/>
            <person name="Toyoda A."/>
            <person name="Oliveira C."/>
            <person name="Osipova E."/>
            <person name="Leigh N.D."/>
            <person name="Simon A."/>
            <person name="Yun M.H."/>
        </authorList>
    </citation>
    <scope>NUCLEOTIDE SEQUENCE</scope>
    <source>
        <strain evidence="1">20211129_DDA</strain>
        <tissue evidence="1">Liver</tissue>
    </source>
</reference>
<comment type="caution">
    <text evidence="1">The sequence shown here is derived from an EMBL/GenBank/DDBJ whole genome shotgun (WGS) entry which is preliminary data.</text>
</comment>
<name>A0AAV7R5J0_PLEWA</name>
<protein>
    <submittedName>
        <fullName evidence="1">Uncharacterized protein</fullName>
    </submittedName>
</protein>
<dbReference type="Proteomes" id="UP001066276">
    <property type="component" value="Chromosome 6"/>
</dbReference>
<evidence type="ECO:0000313" key="2">
    <source>
        <dbReference type="Proteomes" id="UP001066276"/>
    </source>
</evidence>
<sequence>MRLGQCIEAWVGLGLEPGGMRTSFLHGYRNGYAGPYTRAQEHHQIHFLIKHAVGISHQHQNKRRVLNEDRVPSMNFPQHQHLMNLVKSSASLPKDGT</sequence>
<proteinExistence type="predicted"/>